<evidence type="ECO:0000313" key="4">
    <source>
        <dbReference type="Proteomes" id="UP000194266"/>
    </source>
</evidence>
<protein>
    <recommendedName>
        <fullName evidence="5">Secreted protein</fullName>
    </recommendedName>
</protein>
<feature type="region of interest" description="Disordered" evidence="1">
    <location>
        <begin position="55"/>
        <end position="75"/>
    </location>
</feature>
<dbReference type="RefSeq" id="WP_086173764.1">
    <property type="nucleotide sequence ID" value="NZ_MRYD01000663.1"/>
</dbReference>
<organism evidence="3 4">
    <name type="scientific">Streptomyces pharetrae CZA14</name>
    <dbReference type="NCBI Taxonomy" id="1144883"/>
    <lineage>
        <taxon>Bacteria</taxon>
        <taxon>Bacillati</taxon>
        <taxon>Actinomycetota</taxon>
        <taxon>Actinomycetes</taxon>
        <taxon>Kitasatosporales</taxon>
        <taxon>Streptomycetaceae</taxon>
        <taxon>Streptomyces</taxon>
    </lineage>
</organism>
<accession>A0ABX3Y6L6</accession>
<evidence type="ECO:0000256" key="2">
    <source>
        <dbReference type="SAM" id="Phobius"/>
    </source>
</evidence>
<keyword evidence="2" id="KW-0472">Membrane</keyword>
<reference evidence="3 4" key="1">
    <citation type="submission" date="2016-12" db="EMBL/GenBank/DDBJ databases">
        <title>Genome Mining:The Detection of Biosynthetic Gene Clusters to Aid in the Expression of Curamycin A produced by Streptomyces sp. strain CZA14.</title>
        <authorList>
            <person name="Durrell K.A."/>
            <person name="Kirby B.M."/>
            <person name="Khan W."/>
            <person name="Mthethwa T."/>
            <person name="Le Roes-Hill M."/>
        </authorList>
    </citation>
    <scope>NUCLEOTIDE SEQUENCE [LARGE SCALE GENOMIC DNA]</scope>
    <source>
        <strain evidence="3 4">CZA14</strain>
    </source>
</reference>
<keyword evidence="2" id="KW-0812">Transmembrane</keyword>
<dbReference type="Proteomes" id="UP000194266">
    <property type="component" value="Unassembled WGS sequence"/>
</dbReference>
<gene>
    <name evidence="3" type="ORF">OQI_39655</name>
</gene>
<evidence type="ECO:0008006" key="5">
    <source>
        <dbReference type="Google" id="ProtNLM"/>
    </source>
</evidence>
<name>A0ABX3Y6L6_9ACTN</name>
<proteinExistence type="predicted"/>
<comment type="caution">
    <text evidence="3">The sequence shown here is derived from an EMBL/GenBank/DDBJ whole genome shotgun (WGS) entry which is preliminary data.</text>
</comment>
<feature type="transmembrane region" description="Helical" evidence="2">
    <location>
        <begin position="7"/>
        <end position="27"/>
    </location>
</feature>
<evidence type="ECO:0000256" key="1">
    <source>
        <dbReference type="SAM" id="MobiDB-lite"/>
    </source>
</evidence>
<keyword evidence="2" id="KW-1133">Transmembrane helix</keyword>
<evidence type="ECO:0000313" key="3">
    <source>
        <dbReference type="EMBL" id="OSZ55246.1"/>
    </source>
</evidence>
<dbReference type="EMBL" id="MRYD01000663">
    <property type="protein sequence ID" value="OSZ55246.1"/>
    <property type="molecule type" value="Genomic_DNA"/>
</dbReference>
<keyword evidence="4" id="KW-1185">Reference proteome</keyword>
<sequence length="75" mass="7799">MQRRHRVVTVAVVTAVVLAWSTVMVAIGQTAAVFALAPVLGLTVQQIVLAVRAQSAPASGHRVTGVPDKQEDSAP</sequence>